<feature type="domain" description="N-acetyltransferase" evidence="5">
    <location>
        <begin position="35"/>
        <end position="182"/>
    </location>
</feature>
<proteinExistence type="inferred from homology"/>
<keyword evidence="3 6" id="KW-0808">Transferase</keyword>
<keyword evidence="4 6" id="KW-0012">Acyltransferase</keyword>
<evidence type="ECO:0000256" key="3">
    <source>
        <dbReference type="ARBA" id="ARBA00022679"/>
    </source>
</evidence>
<dbReference type="EMBL" id="AEBR01000103">
    <property type="protein sequence ID" value="EFM81521.1"/>
    <property type="molecule type" value="Genomic_DNA"/>
</dbReference>
<evidence type="ECO:0000256" key="4">
    <source>
        <dbReference type="ARBA" id="ARBA00023315"/>
    </source>
</evidence>
<dbReference type="RefSeq" id="WP_002387121.1">
    <property type="nucleotide sequence ID" value="NZ_GL454487.1"/>
</dbReference>
<reference evidence="6 7" key="1">
    <citation type="submission" date="2010-07" db="EMBL/GenBank/DDBJ databases">
        <authorList>
            <person name="Sid Ahmed O."/>
        </authorList>
    </citation>
    <scope>NUCLEOTIDE SEQUENCE [LARGE SCALE GENOMIC DNA]</scope>
    <source>
        <strain evidence="6 7">TX4248</strain>
    </source>
</reference>
<name>A0A125W2I0_ENTFL</name>
<dbReference type="CDD" id="cd04301">
    <property type="entry name" value="NAT_SF"/>
    <property type="match status" value="1"/>
</dbReference>
<dbReference type="PANTHER" id="PTHR43420:SF44">
    <property type="entry name" value="ACETYLTRANSFERASE YPEA"/>
    <property type="match status" value="1"/>
</dbReference>
<evidence type="ECO:0000259" key="5">
    <source>
        <dbReference type="PROSITE" id="PS51186"/>
    </source>
</evidence>
<dbReference type="GO" id="GO:0008080">
    <property type="term" value="F:N-acetyltransferase activity"/>
    <property type="evidence" value="ECO:0007669"/>
    <property type="project" value="InterPro"/>
</dbReference>
<organism evidence="6 7">
    <name type="scientific">Enterococcus faecalis TX4248</name>
    <dbReference type="NCBI Taxonomy" id="749495"/>
    <lineage>
        <taxon>Bacteria</taxon>
        <taxon>Bacillati</taxon>
        <taxon>Bacillota</taxon>
        <taxon>Bacilli</taxon>
        <taxon>Lactobacillales</taxon>
        <taxon>Enterococcaceae</taxon>
        <taxon>Enterococcus</taxon>
    </lineage>
</organism>
<dbReference type="HOGENOM" id="CLU_013985_23_3_9"/>
<dbReference type="EC" id="2.3.1.128" evidence="6"/>
<protein>
    <submittedName>
        <fullName evidence="6">Ribosomal-protein-alanine acetyltransferase</fullName>
        <ecNumber evidence="6">2.3.1.128</ecNumber>
    </submittedName>
</protein>
<comment type="caution">
    <text evidence="6">The sequence shown here is derived from an EMBL/GenBank/DDBJ whole genome shotgun (WGS) entry which is preliminary data.</text>
</comment>
<dbReference type="SUPFAM" id="SSF55729">
    <property type="entry name" value="Acyl-CoA N-acyltransferases (Nat)"/>
    <property type="match status" value="1"/>
</dbReference>
<dbReference type="PROSITE" id="PS51186">
    <property type="entry name" value="GNAT"/>
    <property type="match status" value="1"/>
</dbReference>
<evidence type="ECO:0000256" key="1">
    <source>
        <dbReference type="ARBA" id="ARBA00005395"/>
    </source>
</evidence>
<dbReference type="InterPro" id="IPR006464">
    <property type="entry name" value="AcTrfase_RimI/Ard1"/>
</dbReference>
<accession>A0A125W2I0</accession>
<sequence>MEKAMWKNFNFVTKYFTKRRQRYITKTIAMNQQEFQLREITYQDIKDLLAIEREVYAGELPWTMSAFMAELGSKAPHLYLLAAINGKTVGFIGCRIQGTDAHITNVAVHTAYQGLGLGRSLIEETRIFAKKNRCETLSLEVRMSNVKAQRLYRKIGFVSQTVKKGYYDENNEDALEMIIDLKEE</sequence>
<dbReference type="Pfam" id="PF00583">
    <property type="entry name" value="Acetyltransf_1"/>
    <property type="match status" value="1"/>
</dbReference>
<dbReference type="NCBIfam" id="TIGR01575">
    <property type="entry name" value="rimI"/>
    <property type="match status" value="1"/>
</dbReference>
<evidence type="ECO:0000313" key="6">
    <source>
        <dbReference type="EMBL" id="EFM81521.1"/>
    </source>
</evidence>
<dbReference type="InterPro" id="IPR016181">
    <property type="entry name" value="Acyl_CoA_acyltransferase"/>
</dbReference>
<dbReference type="Proteomes" id="UP000004846">
    <property type="component" value="Unassembled WGS sequence"/>
</dbReference>
<dbReference type="GeneID" id="60894521"/>
<evidence type="ECO:0000313" key="7">
    <source>
        <dbReference type="Proteomes" id="UP000004846"/>
    </source>
</evidence>
<dbReference type="Gene3D" id="3.40.630.30">
    <property type="match status" value="1"/>
</dbReference>
<keyword evidence="2" id="KW-0963">Cytoplasm</keyword>
<dbReference type="InterPro" id="IPR050680">
    <property type="entry name" value="YpeA/RimI_acetyltransf"/>
</dbReference>
<gene>
    <name evidence="6" type="primary">rimI</name>
    <name evidence="6" type="ORF">HMPREF9498_02858</name>
</gene>
<dbReference type="InterPro" id="IPR000182">
    <property type="entry name" value="GNAT_dom"/>
</dbReference>
<evidence type="ECO:0000256" key="2">
    <source>
        <dbReference type="ARBA" id="ARBA00022490"/>
    </source>
</evidence>
<dbReference type="PANTHER" id="PTHR43420">
    <property type="entry name" value="ACETYLTRANSFERASE"/>
    <property type="match status" value="1"/>
</dbReference>
<dbReference type="AlphaFoldDB" id="A0A125W2I0"/>
<comment type="similarity">
    <text evidence="1">Belongs to the acetyltransferase family. RimI subfamily.</text>
</comment>